<proteinExistence type="predicted"/>
<reference evidence="1 2" key="1">
    <citation type="journal article" date="2022" name="Nat. Ecol. Evol.">
        <title>A masculinizing supergene underlies an exaggerated male reproductive morph in a spider.</title>
        <authorList>
            <person name="Hendrickx F."/>
            <person name="De Corte Z."/>
            <person name="Sonet G."/>
            <person name="Van Belleghem S.M."/>
            <person name="Kostlbacher S."/>
            <person name="Vangestel C."/>
        </authorList>
    </citation>
    <scope>NUCLEOTIDE SEQUENCE [LARGE SCALE GENOMIC DNA]</scope>
    <source>
        <strain evidence="1">W744_W776</strain>
    </source>
</reference>
<evidence type="ECO:0000313" key="1">
    <source>
        <dbReference type="EMBL" id="KAG8176097.1"/>
    </source>
</evidence>
<dbReference type="Proteomes" id="UP000827092">
    <property type="component" value="Unassembled WGS sequence"/>
</dbReference>
<gene>
    <name evidence="1" type="ORF">JTE90_025555</name>
</gene>
<dbReference type="EMBL" id="JAFNEN010000918">
    <property type="protein sequence ID" value="KAG8176097.1"/>
    <property type="molecule type" value="Genomic_DNA"/>
</dbReference>
<sequence length="67" mass="7523">MRTCQIQRLFVEIPAQVHGRVHMVFQASVMQPDGGGVHESPAPFQTFLLCQFRPVPEGILVGIFLYP</sequence>
<comment type="caution">
    <text evidence="1">The sequence shown here is derived from an EMBL/GenBank/DDBJ whole genome shotgun (WGS) entry which is preliminary data.</text>
</comment>
<name>A0AAV6TVG7_9ARAC</name>
<dbReference type="AlphaFoldDB" id="A0AAV6TVG7"/>
<accession>A0AAV6TVG7</accession>
<evidence type="ECO:0000313" key="2">
    <source>
        <dbReference type="Proteomes" id="UP000827092"/>
    </source>
</evidence>
<organism evidence="1 2">
    <name type="scientific">Oedothorax gibbosus</name>
    <dbReference type="NCBI Taxonomy" id="931172"/>
    <lineage>
        <taxon>Eukaryota</taxon>
        <taxon>Metazoa</taxon>
        <taxon>Ecdysozoa</taxon>
        <taxon>Arthropoda</taxon>
        <taxon>Chelicerata</taxon>
        <taxon>Arachnida</taxon>
        <taxon>Araneae</taxon>
        <taxon>Araneomorphae</taxon>
        <taxon>Entelegynae</taxon>
        <taxon>Araneoidea</taxon>
        <taxon>Linyphiidae</taxon>
        <taxon>Erigoninae</taxon>
        <taxon>Oedothorax</taxon>
    </lineage>
</organism>
<keyword evidence="2" id="KW-1185">Reference proteome</keyword>
<protein>
    <submittedName>
        <fullName evidence="1">Uncharacterized protein</fullName>
    </submittedName>
</protein>